<name>A0A8J3B4Q2_9ACTN</name>
<gene>
    <name evidence="1" type="ORF">GCM10010123_18750</name>
</gene>
<evidence type="ECO:0000313" key="2">
    <source>
        <dbReference type="Proteomes" id="UP000649739"/>
    </source>
</evidence>
<sequence>MIRIGELTGSGDDGGAGGWFARDAPFDGYTVVPLLLPAGFAAYARVLHPASVGRDEWPVSWAHVARANGRTLHSLAQWESITGRYEYYDGNTHQPGLWDAMPEWGTLLPAEAAALAGVLAAHTATPDRCWFAVWEGFNLHPDVERLPTFALRREEKVLTGPLRAATTSLADDALSVQLPTLWWPADRAWCVSTDVDLVSTYVGGSRACIEAVLAAPGLEAVPAAPGDVVSRGADVLNPPPAGDP</sequence>
<comment type="caution">
    <text evidence="1">The sequence shown here is derived from an EMBL/GenBank/DDBJ whole genome shotgun (WGS) entry which is preliminary data.</text>
</comment>
<protein>
    <submittedName>
        <fullName evidence="1">Uncharacterized protein</fullName>
    </submittedName>
</protein>
<accession>A0A8J3B4Q2</accession>
<keyword evidence="2" id="KW-1185">Reference proteome</keyword>
<organism evidence="1 2">
    <name type="scientific">Pilimelia anulata</name>
    <dbReference type="NCBI Taxonomy" id="53371"/>
    <lineage>
        <taxon>Bacteria</taxon>
        <taxon>Bacillati</taxon>
        <taxon>Actinomycetota</taxon>
        <taxon>Actinomycetes</taxon>
        <taxon>Micromonosporales</taxon>
        <taxon>Micromonosporaceae</taxon>
        <taxon>Pilimelia</taxon>
    </lineage>
</organism>
<dbReference type="EMBL" id="BMQB01000003">
    <property type="protein sequence ID" value="GGJ89338.1"/>
    <property type="molecule type" value="Genomic_DNA"/>
</dbReference>
<proteinExistence type="predicted"/>
<dbReference type="Proteomes" id="UP000649739">
    <property type="component" value="Unassembled WGS sequence"/>
</dbReference>
<dbReference type="RefSeq" id="WP_189169672.1">
    <property type="nucleotide sequence ID" value="NZ_BMQB01000003.1"/>
</dbReference>
<reference evidence="1" key="1">
    <citation type="journal article" date="2014" name="Int. J. Syst. Evol. Microbiol.">
        <title>Complete genome sequence of Corynebacterium casei LMG S-19264T (=DSM 44701T), isolated from a smear-ripened cheese.</title>
        <authorList>
            <consortium name="US DOE Joint Genome Institute (JGI-PGF)"/>
            <person name="Walter F."/>
            <person name="Albersmeier A."/>
            <person name="Kalinowski J."/>
            <person name="Ruckert C."/>
        </authorList>
    </citation>
    <scope>NUCLEOTIDE SEQUENCE</scope>
    <source>
        <strain evidence="1">JCM 3090</strain>
    </source>
</reference>
<reference evidence="1" key="2">
    <citation type="submission" date="2020-09" db="EMBL/GenBank/DDBJ databases">
        <authorList>
            <person name="Sun Q."/>
            <person name="Ohkuma M."/>
        </authorList>
    </citation>
    <scope>NUCLEOTIDE SEQUENCE</scope>
    <source>
        <strain evidence="1">JCM 3090</strain>
    </source>
</reference>
<dbReference type="AlphaFoldDB" id="A0A8J3B4Q2"/>
<evidence type="ECO:0000313" key="1">
    <source>
        <dbReference type="EMBL" id="GGJ89338.1"/>
    </source>
</evidence>